<dbReference type="AlphaFoldDB" id="A0A8J6NG98"/>
<dbReference type="Gene3D" id="3.40.50.360">
    <property type="match status" value="1"/>
</dbReference>
<dbReference type="GO" id="GO:0009055">
    <property type="term" value="F:electron transfer activity"/>
    <property type="evidence" value="ECO:0007669"/>
    <property type="project" value="InterPro"/>
</dbReference>
<comment type="cofactor">
    <cofactor evidence="1">
        <name>FMN</name>
        <dbReference type="ChEBI" id="CHEBI:58210"/>
    </cofactor>
</comment>
<organism evidence="3 4">
    <name type="scientific">Candidatus Desulfobia pelagia</name>
    <dbReference type="NCBI Taxonomy" id="2841692"/>
    <lineage>
        <taxon>Bacteria</taxon>
        <taxon>Pseudomonadati</taxon>
        <taxon>Thermodesulfobacteriota</taxon>
        <taxon>Desulfobulbia</taxon>
        <taxon>Desulfobulbales</taxon>
        <taxon>Desulfobulbaceae</taxon>
        <taxon>Candidatus Desulfobia</taxon>
    </lineage>
</organism>
<gene>
    <name evidence="3" type="ORF">H8E41_11275</name>
</gene>
<feature type="domain" description="Flavodoxin-like" evidence="2">
    <location>
        <begin position="3"/>
        <end position="151"/>
    </location>
</feature>
<evidence type="ECO:0000256" key="1">
    <source>
        <dbReference type="ARBA" id="ARBA00001917"/>
    </source>
</evidence>
<dbReference type="InterPro" id="IPR005025">
    <property type="entry name" value="FMN_Rdtase-like_dom"/>
</dbReference>
<protein>
    <submittedName>
        <fullName evidence="3">Flavodoxin family protein</fullName>
    </submittedName>
</protein>
<dbReference type="SUPFAM" id="SSF52218">
    <property type="entry name" value="Flavoproteins"/>
    <property type="match status" value="1"/>
</dbReference>
<comment type="caution">
    <text evidence="3">The sequence shown here is derived from an EMBL/GenBank/DDBJ whole genome shotgun (WGS) entry which is preliminary data.</text>
</comment>
<dbReference type="EMBL" id="JACNJZ010000165">
    <property type="protein sequence ID" value="MBC8318478.1"/>
    <property type="molecule type" value="Genomic_DNA"/>
</dbReference>
<dbReference type="InterPro" id="IPR001226">
    <property type="entry name" value="Flavodoxin_CS"/>
</dbReference>
<dbReference type="PROSITE" id="PS00201">
    <property type="entry name" value="FLAVODOXIN"/>
    <property type="match status" value="1"/>
</dbReference>
<dbReference type="InterPro" id="IPR008254">
    <property type="entry name" value="Flavodoxin/NO_synth"/>
</dbReference>
<dbReference type="GO" id="GO:0003955">
    <property type="term" value="F:NAD(P)H dehydrogenase (quinone) activity"/>
    <property type="evidence" value="ECO:0007669"/>
    <property type="project" value="TreeGrafter"/>
</dbReference>
<evidence type="ECO:0000259" key="2">
    <source>
        <dbReference type="PROSITE" id="PS50902"/>
    </source>
</evidence>
<sequence>MQILILYYSKGGNTKKLAEEIAKGVSSTGAEAVLRATEDVSKDDFRNSKGIIAGSPVYFGVMAAQLKKVFDDFVSLRREMENKVGAAFATGNHHTGGKETTILSILQCMMIYGMIIVGDPMDASGHYGVACCKEPDETAIQDGFKLGKRVADLCAKL</sequence>
<dbReference type="InterPro" id="IPR029039">
    <property type="entry name" value="Flavoprotein-like_sf"/>
</dbReference>
<proteinExistence type="predicted"/>
<dbReference type="Pfam" id="PF03358">
    <property type="entry name" value="FMN_red"/>
    <property type="match status" value="1"/>
</dbReference>
<reference evidence="3 4" key="1">
    <citation type="submission" date="2020-08" db="EMBL/GenBank/DDBJ databases">
        <title>Bridging the membrane lipid divide: bacteria of the FCB group superphylum have the potential to synthesize archaeal ether lipids.</title>
        <authorList>
            <person name="Villanueva L."/>
            <person name="Von Meijenfeldt F.A.B."/>
            <person name="Westbye A.B."/>
            <person name="Yadav S."/>
            <person name="Hopmans E.C."/>
            <person name="Dutilh B.E."/>
            <person name="Sinninghe Damste J.S."/>
        </authorList>
    </citation>
    <scope>NUCLEOTIDE SEQUENCE [LARGE SCALE GENOMIC DNA]</scope>
    <source>
        <strain evidence="3">NIOZ-UU47</strain>
    </source>
</reference>
<accession>A0A8J6NG98</accession>
<dbReference type="Proteomes" id="UP000614424">
    <property type="component" value="Unassembled WGS sequence"/>
</dbReference>
<dbReference type="PANTHER" id="PTHR30546:SF23">
    <property type="entry name" value="FLAVOPROTEIN-LIKE PROTEIN YCP4-RELATED"/>
    <property type="match status" value="1"/>
</dbReference>
<dbReference type="PANTHER" id="PTHR30546">
    <property type="entry name" value="FLAVODOXIN-RELATED PROTEIN WRBA-RELATED"/>
    <property type="match status" value="1"/>
</dbReference>
<dbReference type="GO" id="GO:0010181">
    <property type="term" value="F:FMN binding"/>
    <property type="evidence" value="ECO:0007669"/>
    <property type="project" value="InterPro"/>
</dbReference>
<dbReference type="PROSITE" id="PS50902">
    <property type="entry name" value="FLAVODOXIN_LIKE"/>
    <property type="match status" value="1"/>
</dbReference>
<evidence type="ECO:0000313" key="4">
    <source>
        <dbReference type="Proteomes" id="UP000614424"/>
    </source>
</evidence>
<name>A0A8J6NG98_9BACT</name>
<evidence type="ECO:0000313" key="3">
    <source>
        <dbReference type="EMBL" id="MBC8318478.1"/>
    </source>
</evidence>
<dbReference type="GO" id="GO:0016020">
    <property type="term" value="C:membrane"/>
    <property type="evidence" value="ECO:0007669"/>
    <property type="project" value="TreeGrafter"/>
</dbReference>